<dbReference type="PANTHER" id="PTHR15615:SF27">
    <property type="entry name" value="PHO85 CYCLIN CLG1"/>
    <property type="match status" value="1"/>
</dbReference>
<dbReference type="GO" id="GO:0005634">
    <property type="term" value="C:nucleus"/>
    <property type="evidence" value="ECO:0007669"/>
    <property type="project" value="TreeGrafter"/>
</dbReference>
<dbReference type="EMBL" id="CATOUU010000227">
    <property type="protein sequence ID" value="CAI9921659.1"/>
    <property type="molecule type" value="Genomic_DNA"/>
</dbReference>
<comment type="caution">
    <text evidence="1">The sequence shown here is derived from an EMBL/GenBank/DDBJ whole genome shotgun (WGS) entry which is preliminary data.</text>
</comment>
<keyword evidence="3" id="KW-1185">Reference proteome</keyword>
<dbReference type="Gene3D" id="1.10.472.10">
    <property type="entry name" value="Cyclin-like"/>
    <property type="match status" value="1"/>
</dbReference>
<protein>
    <submittedName>
        <fullName evidence="1">Cyclin fold protein</fullName>
    </submittedName>
    <submittedName>
        <fullName evidence="2">Cyclin_fold protein</fullName>
    </submittedName>
</protein>
<dbReference type="EMBL" id="CAXDID020000391">
    <property type="protein sequence ID" value="CAL6086252.1"/>
    <property type="molecule type" value="Genomic_DNA"/>
</dbReference>
<dbReference type="AlphaFoldDB" id="A0AA86NM21"/>
<dbReference type="InterPro" id="IPR013922">
    <property type="entry name" value="Cyclin_PHO80-like"/>
</dbReference>
<dbReference type="GO" id="GO:0000307">
    <property type="term" value="C:cyclin-dependent protein kinase holoenzyme complex"/>
    <property type="evidence" value="ECO:0007669"/>
    <property type="project" value="TreeGrafter"/>
</dbReference>
<evidence type="ECO:0000313" key="3">
    <source>
        <dbReference type="Proteomes" id="UP001642409"/>
    </source>
</evidence>
<dbReference type="CDD" id="cd20557">
    <property type="entry name" value="CYCLIN_ScPCL1-like"/>
    <property type="match status" value="1"/>
</dbReference>
<dbReference type="PANTHER" id="PTHR15615">
    <property type="match status" value="1"/>
</dbReference>
<reference evidence="2 3" key="2">
    <citation type="submission" date="2024-07" db="EMBL/GenBank/DDBJ databases">
        <authorList>
            <person name="Akdeniz Z."/>
        </authorList>
    </citation>
    <scope>NUCLEOTIDE SEQUENCE [LARGE SCALE GENOMIC DNA]</scope>
</reference>
<name>A0AA86NM21_9EUKA</name>
<dbReference type="Pfam" id="PF08613">
    <property type="entry name" value="Cyclin"/>
    <property type="match status" value="1"/>
</dbReference>
<accession>A0AA86NM21</accession>
<reference evidence="1" key="1">
    <citation type="submission" date="2023-06" db="EMBL/GenBank/DDBJ databases">
        <authorList>
            <person name="Kurt Z."/>
        </authorList>
    </citation>
    <scope>NUCLEOTIDE SEQUENCE</scope>
</reference>
<sequence>MNHRTSINLAKYIISQMKQVSFEISSQYLCFMDPFEDFSFPTFYKYILRIFSKGRMEPESLIVAAKYVHDFSLVSSVPLNKFTVKRITLCAMIMANSFVDDCSMSTLTYSKICNIQPSELEMMIGAFCSAIDFKFFVNVHDYTNWFQISGRDNVLVQ</sequence>
<gene>
    <name evidence="2" type="ORF">HINF_LOCUS63075</name>
    <name evidence="1" type="ORF">HINF_LOCUS9304</name>
</gene>
<dbReference type="SUPFAM" id="SSF47954">
    <property type="entry name" value="Cyclin-like"/>
    <property type="match status" value="1"/>
</dbReference>
<organism evidence="1">
    <name type="scientific">Hexamita inflata</name>
    <dbReference type="NCBI Taxonomy" id="28002"/>
    <lineage>
        <taxon>Eukaryota</taxon>
        <taxon>Metamonada</taxon>
        <taxon>Diplomonadida</taxon>
        <taxon>Hexamitidae</taxon>
        <taxon>Hexamitinae</taxon>
        <taxon>Hexamita</taxon>
    </lineage>
</organism>
<dbReference type="InterPro" id="IPR036915">
    <property type="entry name" value="Cyclin-like_sf"/>
</dbReference>
<proteinExistence type="predicted"/>
<dbReference type="Proteomes" id="UP001642409">
    <property type="component" value="Unassembled WGS sequence"/>
</dbReference>
<evidence type="ECO:0000313" key="1">
    <source>
        <dbReference type="EMBL" id="CAI9921659.1"/>
    </source>
</evidence>
<evidence type="ECO:0000313" key="2">
    <source>
        <dbReference type="EMBL" id="CAL6086252.1"/>
    </source>
</evidence>
<dbReference type="GO" id="GO:0019901">
    <property type="term" value="F:protein kinase binding"/>
    <property type="evidence" value="ECO:0007669"/>
    <property type="project" value="InterPro"/>
</dbReference>
<dbReference type="GO" id="GO:0016538">
    <property type="term" value="F:cyclin-dependent protein serine/threonine kinase regulator activity"/>
    <property type="evidence" value="ECO:0007669"/>
    <property type="project" value="TreeGrafter"/>
</dbReference>